<sequence>MDKKCSGCPIVLKNIALLNCSKCRDEYHYSCDYLNPLRYHGYALYAEAKNLREITTILQLERMQHSLKRVLKFINNSTRNIASTCINNILIVGDFNLGSLSWSKVPNEPHLIANPSNILHSLKQFNYLTNNKNRILDLVFCNKTILELSPSPQTLSVIDPAHPPLNFSLPFRSYSKLDHNNNIKLQFHKADYDNIIKELNSTDWDKILKVYDNVDSVLSRFYVILNLVISKYVPKYVSQPKQPFSRKKINLDSLYKINGTVLTQVDFIRDLGVTLDRQLKFNIHIDTIANKALKILALLSPNVIIKYNFGNADYEGINDNLEGLNWSSLFSECQTVNHMTTIFYAELRKIIEKCVPKKKIKNESCYPVWYSKNLIKR</sequence>
<evidence type="ECO:0008006" key="3">
    <source>
        <dbReference type="Google" id="ProtNLM"/>
    </source>
</evidence>
<dbReference type="GO" id="GO:0061343">
    <property type="term" value="P:cell adhesion involved in heart morphogenesis"/>
    <property type="evidence" value="ECO:0007669"/>
    <property type="project" value="TreeGrafter"/>
</dbReference>
<evidence type="ECO:0000313" key="1">
    <source>
        <dbReference type="EMBL" id="VVC94349.1"/>
    </source>
</evidence>
<dbReference type="GO" id="GO:0031012">
    <property type="term" value="C:extracellular matrix"/>
    <property type="evidence" value="ECO:0007669"/>
    <property type="project" value="TreeGrafter"/>
</dbReference>
<proteinExistence type="predicted"/>
<name>A0A5E4Q9N1_9NEOP</name>
<keyword evidence="2" id="KW-1185">Reference proteome</keyword>
<reference evidence="1 2" key="1">
    <citation type="submission" date="2017-07" db="EMBL/GenBank/DDBJ databases">
        <authorList>
            <person name="Talla V."/>
            <person name="Backstrom N."/>
        </authorList>
    </citation>
    <scope>NUCLEOTIDE SEQUENCE [LARGE SCALE GENOMIC DNA]</scope>
</reference>
<dbReference type="PANTHER" id="PTHR33395:SF22">
    <property type="entry name" value="REVERSE TRANSCRIPTASE DOMAIN-CONTAINING PROTEIN"/>
    <property type="match status" value="1"/>
</dbReference>
<dbReference type="GO" id="GO:0007508">
    <property type="term" value="P:larval heart development"/>
    <property type="evidence" value="ECO:0007669"/>
    <property type="project" value="TreeGrafter"/>
</dbReference>
<protein>
    <recommendedName>
        <fullName evidence="3">Endonuclease/exonuclease/phosphatase domain-containing protein</fullName>
    </recommendedName>
</protein>
<dbReference type="EMBL" id="FZQP02001959">
    <property type="protein sequence ID" value="VVC94349.1"/>
    <property type="molecule type" value="Genomic_DNA"/>
</dbReference>
<evidence type="ECO:0000313" key="2">
    <source>
        <dbReference type="Proteomes" id="UP000324832"/>
    </source>
</evidence>
<dbReference type="PANTHER" id="PTHR33395">
    <property type="entry name" value="TRANSCRIPTASE, PUTATIVE-RELATED-RELATED"/>
    <property type="match status" value="1"/>
</dbReference>
<dbReference type="AlphaFoldDB" id="A0A5E4Q9N1"/>
<gene>
    <name evidence="1" type="ORF">LSINAPIS_LOCUS6322</name>
</gene>
<accession>A0A5E4Q9N1</accession>
<dbReference type="Proteomes" id="UP000324832">
    <property type="component" value="Unassembled WGS sequence"/>
</dbReference>
<organism evidence="1 2">
    <name type="scientific">Leptidea sinapis</name>
    <dbReference type="NCBI Taxonomy" id="189913"/>
    <lineage>
        <taxon>Eukaryota</taxon>
        <taxon>Metazoa</taxon>
        <taxon>Ecdysozoa</taxon>
        <taxon>Arthropoda</taxon>
        <taxon>Hexapoda</taxon>
        <taxon>Insecta</taxon>
        <taxon>Pterygota</taxon>
        <taxon>Neoptera</taxon>
        <taxon>Endopterygota</taxon>
        <taxon>Lepidoptera</taxon>
        <taxon>Glossata</taxon>
        <taxon>Ditrysia</taxon>
        <taxon>Papilionoidea</taxon>
        <taxon>Pieridae</taxon>
        <taxon>Dismorphiinae</taxon>
        <taxon>Leptidea</taxon>
    </lineage>
</organism>